<dbReference type="InterPro" id="IPR010982">
    <property type="entry name" value="Lambda_DNA-bd_dom_sf"/>
</dbReference>
<dbReference type="PROSITE" id="PS50943">
    <property type="entry name" value="HTH_CROC1"/>
    <property type="match status" value="1"/>
</dbReference>
<reference evidence="3" key="2">
    <citation type="submission" date="2021-04" db="EMBL/GenBank/DDBJ databases">
        <authorList>
            <person name="Gilroy R."/>
        </authorList>
    </citation>
    <scope>NUCLEOTIDE SEQUENCE</scope>
    <source>
        <strain evidence="3">CHK178-16964</strain>
    </source>
</reference>
<gene>
    <name evidence="3" type="ORF">IAA07_12020</name>
</gene>
<proteinExistence type="predicted"/>
<comment type="caution">
    <text evidence="3">The sequence shown here is derived from an EMBL/GenBank/DDBJ whole genome shotgun (WGS) entry which is preliminary data.</text>
</comment>
<name>A0A9D2KP57_9FIRM</name>
<evidence type="ECO:0000259" key="2">
    <source>
        <dbReference type="PROSITE" id="PS50943"/>
    </source>
</evidence>
<dbReference type="PANTHER" id="PTHR46797:SF1">
    <property type="entry name" value="METHYLPHOSPHONATE SYNTHASE"/>
    <property type="match status" value="1"/>
</dbReference>
<evidence type="ECO:0000256" key="1">
    <source>
        <dbReference type="ARBA" id="ARBA00023125"/>
    </source>
</evidence>
<evidence type="ECO:0000313" key="3">
    <source>
        <dbReference type="EMBL" id="HJA72278.1"/>
    </source>
</evidence>
<dbReference type="SUPFAM" id="SSF47413">
    <property type="entry name" value="lambda repressor-like DNA-binding domains"/>
    <property type="match status" value="1"/>
</dbReference>
<accession>A0A9D2KP57</accession>
<dbReference type="PANTHER" id="PTHR46797">
    <property type="entry name" value="HTH-TYPE TRANSCRIPTIONAL REGULATOR"/>
    <property type="match status" value="1"/>
</dbReference>
<evidence type="ECO:0000313" key="4">
    <source>
        <dbReference type="Proteomes" id="UP000823900"/>
    </source>
</evidence>
<dbReference type="GO" id="GO:0003677">
    <property type="term" value="F:DNA binding"/>
    <property type="evidence" value="ECO:0007669"/>
    <property type="project" value="UniProtKB-KW"/>
</dbReference>
<dbReference type="CDD" id="cd00093">
    <property type="entry name" value="HTH_XRE"/>
    <property type="match status" value="1"/>
</dbReference>
<dbReference type="Gene3D" id="1.10.260.40">
    <property type="entry name" value="lambda repressor-like DNA-binding domains"/>
    <property type="match status" value="1"/>
</dbReference>
<dbReference type="EMBL" id="DWZA01000101">
    <property type="protein sequence ID" value="HJA72278.1"/>
    <property type="molecule type" value="Genomic_DNA"/>
</dbReference>
<reference evidence="3" key="1">
    <citation type="journal article" date="2021" name="PeerJ">
        <title>Extensive microbial diversity within the chicken gut microbiome revealed by metagenomics and culture.</title>
        <authorList>
            <person name="Gilroy R."/>
            <person name="Ravi A."/>
            <person name="Getino M."/>
            <person name="Pursley I."/>
            <person name="Horton D.L."/>
            <person name="Alikhan N.F."/>
            <person name="Baker D."/>
            <person name="Gharbi K."/>
            <person name="Hall N."/>
            <person name="Watson M."/>
            <person name="Adriaenssens E.M."/>
            <person name="Foster-Nyarko E."/>
            <person name="Jarju S."/>
            <person name="Secka A."/>
            <person name="Antonio M."/>
            <person name="Oren A."/>
            <person name="Chaudhuri R.R."/>
            <person name="La Ragione R."/>
            <person name="Hildebrand F."/>
            <person name="Pallen M.J."/>
        </authorList>
    </citation>
    <scope>NUCLEOTIDE SEQUENCE</scope>
    <source>
        <strain evidence="3">CHK178-16964</strain>
    </source>
</reference>
<feature type="domain" description="HTH cro/C1-type" evidence="2">
    <location>
        <begin position="8"/>
        <end position="62"/>
    </location>
</feature>
<organism evidence="3 4">
    <name type="scientific">Candidatus Lachnoclostridium stercoravium</name>
    <dbReference type="NCBI Taxonomy" id="2838633"/>
    <lineage>
        <taxon>Bacteria</taxon>
        <taxon>Bacillati</taxon>
        <taxon>Bacillota</taxon>
        <taxon>Clostridia</taxon>
        <taxon>Lachnospirales</taxon>
        <taxon>Lachnospiraceae</taxon>
    </lineage>
</organism>
<keyword evidence="1" id="KW-0238">DNA-binding</keyword>
<dbReference type="Proteomes" id="UP000823900">
    <property type="component" value="Unassembled WGS sequence"/>
</dbReference>
<dbReference type="Pfam" id="PF13443">
    <property type="entry name" value="HTH_26"/>
    <property type="match status" value="1"/>
</dbReference>
<dbReference type="GO" id="GO:0003700">
    <property type="term" value="F:DNA-binding transcription factor activity"/>
    <property type="evidence" value="ECO:0007669"/>
    <property type="project" value="TreeGrafter"/>
</dbReference>
<dbReference type="SMART" id="SM00530">
    <property type="entry name" value="HTH_XRE"/>
    <property type="match status" value="1"/>
</dbReference>
<dbReference type="InterPro" id="IPR001387">
    <property type="entry name" value="Cro/C1-type_HTH"/>
</dbReference>
<dbReference type="InterPro" id="IPR050807">
    <property type="entry name" value="TransReg_Diox_bact_type"/>
</dbReference>
<dbReference type="AlphaFoldDB" id="A0A9D2KP57"/>
<dbReference type="GO" id="GO:0005829">
    <property type="term" value="C:cytosol"/>
    <property type="evidence" value="ECO:0007669"/>
    <property type="project" value="TreeGrafter"/>
</dbReference>
<sequence length="106" mass="12278">MFDVLDRIRQLREARHWSVYHLAKKSGIPQSTIATWYQKNLYPPVDKLEIICQTFGISLAEFFSGSLQENAFPQETEEMLRKWSLLSPKQKAILTGLMDAFLSAEE</sequence>
<protein>
    <submittedName>
        <fullName evidence="3">Helix-turn-helix domain-containing protein</fullName>
    </submittedName>
</protein>